<feature type="region of interest" description="Disordered" evidence="5">
    <location>
        <begin position="1"/>
        <end position="26"/>
    </location>
</feature>
<evidence type="ECO:0000256" key="5">
    <source>
        <dbReference type="SAM" id="MobiDB-lite"/>
    </source>
</evidence>
<dbReference type="SMART" id="SM01052">
    <property type="entry name" value="CAP_GLY"/>
    <property type="match status" value="1"/>
</dbReference>
<dbReference type="GO" id="GO:0007023">
    <property type="term" value="P:post-chaperonin tubulin folding pathway"/>
    <property type="evidence" value="ECO:0007669"/>
    <property type="project" value="InterPro"/>
</dbReference>
<feature type="domain" description="CAP-Gly" evidence="6">
    <location>
        <begin position="207"/>
        <end position="249"/>
    </location>
</feature>
<dbReference type="SUPFAM" id="SSF74924">
    <property type="entry name" value="Cap-Gly domain"/>
    <property type="match status" value="1"/>
</dbReference>
<dbReference type="PANTHER" id="PTHR18916:SF85">
    <property type="entry name" value="TUBULIN-FOLDING COFACTOR B"/>
    <property type="match status" value="1"/>
</dbReference>
<accession>A0A6V3S254</accession>
<dbReference type="CDD" id="cd01789">
    <property type="entry name" value="Ubl_TBCB"/>
    <property type="match status" value="1"/>
</dbReference>
<dbReference type="GO" id="GO:0007021">
    <property type="term" value="P:tubulin complex assembly"/>
    <property type="evidence" value="ECO:0007669"/>
    <property type="project" value="InterPro"/>
</dbReference>
<dbReference type="Pfam" id="PF14560">
    <property type="entry name" value="Ubiquitin_2"/>
    <property type="match status" value="1"/>
</dbReference>
<evidence type="ECO:0000256" key="1">
    <source>
        <dbReference type="ARBA" id="ARBA00004496"/>
    </source>
</evidence>
<dbReference type="Gene3D" id="3.10.20.90">
    <property type="entry name" value="Phosphatidylinositol 3-kinase Catalytic Subunit, Chain A, domain 1"/>
    <property type="match status" value="1"/>
</dbReference>
<dbReference type="GO" id="GO:0005634">
    <property type="term" value="C:nucleus"/>
    <property type="evidence" value="ECO:0007669"/>
    <property type="project" value="TreeGrafter"/>
</dbReference>
<evidence type="ECO:0000256" key="3">
    <source>
        <dbReference type="ARBA" id="ARBA00023186"/>
    </source>
</evidence>
<dbReference type="GO" id="GO:0051010">
    <property type="term" value="F:microtubule plus-end binding"/>
    <property type="evidence" value="ECO:0007669"/>
    <property type="project" value="TreeGrafter"/>
</dbReference>
<sequence>MSTVEVSSKLANLQMRGGSAPGEAKKSTAGWIRTTITHSILQVRAEKIYNPELTGEQLKEKLHLIVGTKPAYMKLELKDKEGKTVCEVGDSTKLSALKLEKNEAHIHVVDVDPQKTMLEFTDVSRVKKFELTDKEYGSRKNTFRNWAKNNLKGHYKKKEEEKEVKLEREKQAEEKEKSIADSIKVGSRCQLGSGTEFPRRGVVMYVGELQGKKGTWVGVKLDEPFGKNNGSVGGKKYFDCMPKCGVFTKPSAVEIGDFPEEDMFDEL</sequence>
<reference evidence="7" key="1">
    <citation type="submission" date="2021-01" db="EMBL/GenBank/DDBJ databases">
        <authorList>
            <person name="Corre E."/>
            <person name="Pelletier E."/>
            <person name="Niang G."/>
            <person name="Scheremetjew M."/>
            <person name="Finn R."/>
            <person name="Kale V."/>
            <person name="Holt S."/>
            <person name="Cochrane G."/>
            <person name="Meng A."/>
            <person name="Brown T."/>
            <person name="Cohen L."/>
        </authorList>
    </citation>
    <scope>NUCLEOTIDE SEQUENCE</scope>
    <source>
        <strain evidence="7">CCCM811</strain>
    </source>
</reference>
<evidence type="ECO:0000256" key="2">
    <source>
        <dbReference type="ARBA" id="ARBA00022490"/>
    </source>
</evidence>
<keyword evidence="2" id="KW-0963">Cytoplasm</keyword>
<comment type="similarity">
    <text evidence="4">Belongs to the TBCB family.</text>
</comment>
<dbReference type="Pfam" id="PF01302">
    <property type="entry name" value="CAP_GLY"/>
    <property type="match status" value="1"/>
</dbReference>
<feature type="compositionally biased region" description="Polar residues" evidence="5">
    <location>
        <begin position="1"/>
        <end position="11"/>
    </location>
</feature>
<evidence type="ECO:0000256" key="4">
    <source>
        <dbReference type="ARBA" id="ARBA00025779"/>
    </source>
</evidence>
<proteinExistence type="inferred from homology"/>
<protein>
    <recommendedName>
        <fullName evidence="6">CAP-Gly domain-containing protein</fullName>
    </recommendedName>
</protein>
<evidence type="ECO:0000259" key="6">
    <source>
        <dbReference type="PROSITE" id="PS50245"/>
    </source>
</evidence>
<dbReference type="EMBL" id="HBIV01040482">
    <property type="protein sequence ID" value="CAE0676923.1"/>
    <property type="molecule type" value="Transcribed_RNA"/>
</dbReference>
<dbReference type="GO" id="GO:0035371">
    <property type="term" value="C:microtubule plus-end"/>
    <property type="evidence" value="ECO:0007669"/>
    <property type="project" value="TreeGrafter"/>
</dbReference>
<dbReference type="SUPFAM" id="SSF54236">
    <property type="entry name" value="Ubiquitin-like"/>
    <property type="match status" value="1"/>
</dbReference>
<dbReference type="InterPro" id="IPR029071">
    <property type="entry name" value="Ubiquitin-like_domsf"/>
</dbReference>
<evidence type="ECO:0000313" key="7">
    <source>
        <dbReference type="EMBL" id="CAE0676923.1"/>
    </source>
</evidence>
<dbReference type="AlphaFoldDB" id="A0A6V3S254"/>
<dbReference type="PROSITE" id="PS00845">
    <property type="entry name" value="CAP_GLY_1"/>
    <property type="match status" value="1"/>
</dbReference>
<dbReference type="InterPro" id="IPR036859">
    <property type="entry name" value="CAP-Gly_dom_sf"/>
</dbReference>
<dbReference type="GO" id="GO:0043014">
    <property type="term" value="F:alpha-tubulin binding"/>
    <property type="evidence" value="ECO:0007669"/>
    <property type="project" value="InterPro"/>
</dbReference>
<dbReference type="Gene3D" id="2.30.30.190">
    <property type="entry name" value="CAP Gly-rich-like domain"/>
    <property type="match status" value="1"/>
</dbReference>
<dbReference type="FunFam" id="2.30.30.190:FF:000013">
    <property type="entry name" value="Tubulin-folding cofactor B"/>
    <property type="match status" value="1"/>
</dbReference>
<gene>
    <name evidence="7" type="ORF">LGLO00237_LOCUS28702</name>
</gene>
<dbReference type="PROSITE" id="PS50245">
    <property type="entry name" value="CAP_GLY_2"/>
    <property type="match status" value="1"/>
</dbReference>
<comment type="subcellular location">
    <subcellularLocation>
        <location evidence="1">Cytoplasm</location>
    </subcellularLocation>
</comment>
<dbReference type="InterPro" id="IPR045172">
    <property type="entry name" value="TBCB_Ubl"/>
</dbReference>
<dbReference type="PANTHER" id="PTHR18916">
    <property type="entry name" value="DYNACTIN 1-RELATED MICROTUBULE-BINDING"/>
    <property type="match status" value="1"/>
</dbReference>
<name>A0A6V3S254_9EUKA</name>
<dbReference type="InterPro" id="IPR000938">
    <property type="entry name" value="CAP-Gly_domain"/>
</dbReference>
<dbReference type="InterPro" id="IPR000626">
    <property type="entry name" value="Ubiquitin-like_dom"/>
</dbReference>
<dbReference type="GO" id="GO:0031122">
    <property type="term" value="P:cytoplasmic microtubule organization"/>
    <property type="evidence" value="ECO:0007669"/>
    <property type="project" value="TreeGrafter"/>
</dbReference>
<keyword evidence="3" id="KW-0143">Chaperone</keyword>
<organism evidence="7">
    <name type="scientific">Lotharella globosa</name>
    <dbReference type="NCBI Taxonomy" id="91324"/>
    <lineage>
        <taxon>Eukaryota</taxon>
        <taxon>Sar</taxon>
        <taxon>Rhizaria</taxon>
        <taxon>Cercozoa</taxon>
        <taxon>Chlorarachniophyceae</taxon>
        <taxon>Lotharella</taxon>
    </lineage>
</organism>
<dbReference type="GO" id="GO:0005829">
    <property type="term" value="C:cytosol"/>
    <property type="evidence" value="ECO:0007669"/>
    <property type="project" value="UniProtKB-ARBA"/>
</dbReference>